<keyword evidence="4 6" id="KW-1133">Transmembrane helix</keyword>
<dbReference type="GO" id="GO:1902600">
    <property type="term" value="P:proton transmembrane transport"/>
    <property type="evidence" value="ECO:0007669"/>
    <property type="project" value="InterPro"/>
</dbReference>
<dbReference type="EMBL" id="AGBW02008736">
    <property type="protein sequence ID" value="OWR52669.1"/>
    <property type="molecule type" value="Genomic_DNA"/>
</dbReference>
<name>A0A212FG10_DANPL</name>
<evidence type="ECO:0000256" key="5">
    <source>
        <dbReference type="ARBA" id="ARBA00023136"/>
    </source>
</evidence>
<feature type="transmembrane region" description="Helical" evidence="6">
    <location>
        <begin position="185"/>
        <end position="205"/>
    </location>
</feature>
<feature type="transmembrane region" description="Helical" evidence="6">
    <location>
        <begin position="304"/>
        <end position="326"/>
    </location>
</feature>
<feature type="transmembrane region" description="Helical" evidence="6">
    <location>
        <begin position="147"/>
        <end position="173"/>
    </location>
</feature>
<dbReference type="GO" id="GO:0015297">
    <property type="term" value="F:antiporter activity"/>
    <property type="evidence" value="ECO:0007669"/>
    <property type="project" value="InterPro"/>
</dbReference>
<evidence type="ECO:0000256" key="4">
    <source>
        <dbReference type="ARBA" id="ARBA00022989"/>
    </source>
</evidence>
<dbReference type="Pfam" id="PF00999">
    <property type="entry name" value="Na_H_Exchanger"/>
    <property type="match status" value="1"/>
</dbReference>
<dbReference type="eggNOG" id="KOG3826">
    <property type="taxonomic scope" value="Eukaryota"/>
</dbReference>
<protein>
    <recommendedName>
        <fullName evidence="7">Cation/H+ exchanger transmembrane domain-containing protein</fullName>
    </recommendedName>
</protein>
<keyword evidence="9" id="KW-1185">Reference proteome</keyword>
<comment type="similarity">
    <text evidence="2">Belongs to the monovalent cation:proton antiporter 1 (CPA1) transporter (TC 2.A.36) family.</text>
</comment>
<dbReference type="PANTHER" id="PTHR31102">
    <property type="match status" value="1"/>
</dbReference>
<evidence type="ECO:0000256" key="3">
    <source>
        <dbReference type="ARBA" id="ARBA00022692"/>
    </source>
</evidence>
<gene>
    <name evidence="8" type="ORF">KGM_214160</name>
</gene>
<dbReference type="InterPro" id="IPR051843">
    <property type="entry name" value="CPA1_transporter"/>
</dbReference>
<comment type="subcellular location">
    <subcellularLocation>
        <location evidence="1">Membrane</location>
        <topology evidence="1">Multi-pass membrane protein</topology>
    </subcellularLocation>
</comment>
<dbReference type="InterPro" id="IPR006153">
    <property type="entry name" value="Cation/H_exchanger_TM"/>
</dbReference>
<dbReference type="AlphaFoldDB" id="A0A212FG10"/>
<evidence type="ECO:0000313" key="9">
    <source>
        <dbReference type="Proteomes" id="UP000007151"/>
    </source>
</evidence>
<organism evidence="8 9">
    <name type="scientific">Danaus plexippus plexippus</name>
    <dbReference type="NCBI Taxonomy" id="278856"/>
    <lineage>
        <taxon>Eukaryota</taxon>
        <taxon>Metazoa</taxon>
        <taxon>Ecdysozoa</taxon>
        <taxon>Arthropoda</taxon>
        <taxon>Hexapoda</taxon>
        <taxon>Insecta</taxon>
        <taxon>Pterygota</taxon>
        <taxon>Neoptera</taxon>
        <taxon>Endopterygota</taxon>
        <taxon>Lepidoptera</taxon>
        <taxon>Glossata</taxon>
        <taxon>Ditrysia</taxon>
        <taxon>Papilionoidea</taxon>
        <taxon>Nymphalidae</taxon>
        <taxon>Danainae</taxon>
        <taxon>Danaini</taxon>
        <taxon>Danaina</taxon>
        <taxon>Danaus</taxon>
        <taxon>Danaus</taxon>
    </lineage>
</organism>
<evidence type="ECO:0000256" key="2">
    <source>
        <dbReference type="ARBA" id="ARBA00007367"/>
    </source>
</evidence>
<dbReference type="PANTHER" id="PTHR31102:SF1">
    <property type="entry name" value="CATION_H+ EXCHANGER DOMAIN-CONTAINING PROTEIN"/>
    <property type="match status" value="1"/>
</dbReference>
<reference evidence="8 9" key="1">
    <citation type="journal article" date="2011" name="Cell">
        <title>The monarch butterfly genome yields insights into long-distance migration.</title>
        <authorList>
            <person name="Zhan S."/>
            <person name="Merlin C."/>
            <person name="Boore J.L."/>
            <person name="Reppert S.M."/>
        </authorList>
    </citation>
    <scope>NUCLEOTIDE SEQUENCE [LARGE SCALE GENOMIC DNA]</scope>
    <source>
        <strain evidence="8">F-2</strain>
    </source>
</reference>
<feature type="transmembrane region" description="Helical" evidence="6">
    <location>
        <begin position="83"/>
        <end position="106"/>
    </location>
</feature>
<keyword evidence="5 6" id="KW-0472">Membrane</keyword>
<dbReference type="GO" id="GO:0016020">
    <property type="term" value="C:membrane"/>
    <property type="evidence" value="ECO:0007669"/>
    <property type="project" value="UniProtKB-SubCell"/>
</dbReference>
<proteinExistence type="inferred from homology"/>
<feature type="transmembrane region" description="Helical" evidence="6">
    <location>
        <begin position="212"/>
        <end position="229"/>
    </location>
</feature>
<evidence type="ECO:0000259" key="7">
    <source>
        <dbReference type="Pfam" id="PF00999"/>
    </source>
</evidence>
<dbReference type="KEGG" id="dpl:KGM_214160"/>
<comment type="caution">
    <text evidence="8">The sequence shown here is derived from an EMBL/GenBank/DDBJ whole genome shotgun (WGS) entry which is preliminary data.</text>
</comment>
<feature type="domain" description="Cation/H+ exchanger transmembrane" evidence="7">
    <location>
        <begin position="17"/>
        <end position="394"/>
    </location>
</feature>
<dbReference type="InParanoid" id="A0A212FG10"/>
<accession>A0A212FG10</accession>
<evidence type="ECO:0000256" key="6">
    <source>
        <dbReference type="SAM" id="Phobius"/>
    </source>
</evidence>
<dbReference type="Proteomes" id="UP000007151">
    <property type="component" value="Unassembled WGS sequence"/>
</dbReference>
<sequence>MGALVVSGYSFGHTLERFTRLNPVVGMTLVGVTWRYFSSTNFLKNPIADSIDFHLRRIYPVIILTKGPLTWNWQYIKNNSIKVFSLATLPWIVECLSTAVLTHLLLGFPWHWGIHLGSILSSVSPAVIVPTTVALSSKGLGLKNQIALLVANAGGLDTAFTEGMFGIINSAIFYPSEPVYRIVKAILAIFVGIGLGSVWAIFVDYIPDHKDFYAPTVRSLLIFAGGLFITYVSGYLGWGGSSGVAIMICAGSAATRWARRDWPLNNNPVSEVYKLLWTIFEPMLFSLSGYFLEVSQITVQEFGLIVACIFSALFIRMITALLVALVNNLTFKESLFIAITWMPKAIVEAVLVRVAVDSLPSDSATAHDKWIATHHSKIIVIAIIFTSTLGSVLTTALGPILLSRDTKVAPMGEFLVYLTVSSYICIGINGLHLFWNKAFRSSSINIYIKFFIF</sequence>
<feature type="transmembrane region" description="Helical" evidence="6">
    <location>
        <begin position="414"/>
        <end position="435"/>
    </location>
</feature>
<feature type="transmembrane region" description="Helical" evidence="6">
    <location>
        <begin position="378"/>
        <end position="402"/>
    </location>
</feature>
<keyword evidence="3 6" id="KW-0812">Transmembrane</keyword>
<evidence type="ECO:0000313" key="8">
    <source>
        <dbReference type="EMBL" id="OWR52669.1"/>
    </source>
</evidence>
<evidence type="ECO:0000256" key="1">
    <source>
        <dbReference type="ARBA" id="ARBA00004141"/>
    </source>
</evidence>